<sequence length="133" mass="15920">MKNEIIQAIKQLSFDNKVVLFEDTKLSENIITKIQTKFVIGNPRVWWLKFIKKPQSFTYDTKYLYKQIINFFKPNESVWIVIEDDTNFLLLSTIEDFINIVGECNYFEYNIINLEMNKLLCENDHDELLLVEL</sequence>
<evidence type="ECO:0000313" key="2">
    <source>
        <dbReference type="Proteomes" id="UP000238042"/>
    </source>
</evidence>
<protein>
    <submittedName>
        <fullName evidence="1">Uncharacterized protein</fullName>
    </submittedName>
</protein>
<dbReference type="RefSeq" id="WP_105245174.1">
    <property type="nucleotide sequence ID" value="NZ_PSZM01000001.1"/>
</dbReference>
<keyword evidence="2" id="KW-1185">Reference proteome</keyword>
<organism evidence="1 2">
    <name type="scientific">Apibacter adventoris</name>
    <dbReference type="NCBI Taxonomy" id="1679466"/>
    <lineage>
        <taxon>Bacteria</taxon>
        <taxon>Pseudomonadati</taxon>
        <taxon>Bacteroidota</taxon>
        <taxon>Flavobacteriia</taxon>
        <taxon>Flavobacteriales</taxon>
        <taxon>Weeksellaceae</taxon>
        <taxon>Apibacter</taxon>
    </lineage>
</organism>
<dbReference type="EMBL" id="PSZM01000001">
    <property type="protein sequence ID" value="PQL95243.1"/>
    <property type="molecule type" value="Genomic_DNA"/>
</dbReference>
<evidence type="ECO:0000313" key="1">
    <source>
        <dbReference type="EMBL" id="PQL95243.1"/>
    </source>
</evidence>
<dbReference type="AlphaFoldDB" id="A0A2S8AG33"/>
<gene>
    <name evidence="1" type="ORF">C4S77_00090</name>
</gene>
<reference evidence="1 2" key="1">
    <citation type="submission" date="2018-02" db="EMBL/GenBank/DDBJ databases">
        <title>Genome sequences of Apibacter spp., gut symbionts of Asian honey bees.</title>
        <authorList>
            <person name="Kwong W.K."/>
            <person name="Steele M.I."/>
            <person name="Moran N.A."/>
        </authorList>
    </citation>
    <scope>NUCLEOTIDE SEQUENCE [LARGE SCALE GENOMIC DNA]</scope>
    <source>
        <strain evidence="2">wkB301</strain>
    </source>
</reference>
<proteinExistence type="predicted"/>
<accession>A0A2S8AG33</accession>
<name>A0A2S8AG33_9FLAO</name>
<comment type="caution">
    <text evidence="1">The sequence shown here is derived from an EMBL/GenBank/DDBJ whole genome shotgun (WGS) entry which is preliminary data.</text>
</comment>
<dbReference type="Proteomes" id="UP000238042">
    <property type="component" value="Unassembled WGS sequence"/>
</dbReference>
<dbReference type="OrthoDB" id="9181133at2"/>